<reference evidence="3" key="1">
    <citation type="submission" date="2019-12" db="EMBL/GenBank/DDBJ databases">
        <title>Complete and draft genome sequences of new strains and members of some known species of the genus Rathayibacter isolated from plants.</title>
        <authorList>
            <person name="Tarlachkov S.V."/>
            <person name="Starodumova I.P."/>
            <person name="Dorofeeva L.V."/>
            <person name="Prisyazhnaya N.V."/>
            <person name="Leyn S."/>
            <person name="Zlamal J."/>
            <person name="Elan M."/>
            <person name="Osterman A.L."/>
            <person name="Nadler S."/>
            <person name="Subbotin S.A."/>
            <person name="Evtushenko L.I."/>
        </authorList>
    </citation>
    <scope>NUCLEOTIDE SEQUENCE [LARGE SCALE GENOMIC DNA]</scope>
    <source>
        <strain evidence="3">VKM Ac-2761</strain>
    </source>
</reference>
<organism evidence="2 3">
    <name type="scientific">Rathayibacter tanaceti</name>
    <dbReference type="NCBI Taxonomy" id="1671680"/>
    <lineage>
        <taxon>Bacteria</taxon>
        <taxon>Bacillati</taxon>
        <taxon>Actinomycetota</taxon>
        <taxon>Actinomycetes</taxon>
        <taxon>Micrococcales</taxon>
        <taxon>Microbacteriaceae</taxon>
        <taxon>Rathayibacter</taxon>
    </lineage>
</organism>
<evidence type="ECO:0000313" key="2">
    <source>
        <dbReference type="EMBL" id="QHC56641.1"/>
    </source>
</evidence>
<dbReference type="KEGG" id="rte:GSU10_14070"/>
<evidence type="ECO:0000313" key="3">
    <source>
        <dbReference type="Proteomes" id="UP000465031"/>
    </source>
</evidence>
<sequence>MSPHGGERRLLRVVAVAHASGFDTPSRTSEMAEDTPRFGNTTPLCTWPEQKND</sequence>
<dbReference type="EMBL" id="CP047186">
    <property type="protein sequence ID" value="QHC56641.1"/>
    <property type="molecule type" value="Genomic_DNA"/>
</dbReference>
<name>A0AAE6RLX1_9MICO</name>
<protein>
    <submittedName>
        <fullName evidence="2">Uncharacterized protein</fullName>
    </submittedName>
</protein>
<dbReference type="RefSeq" id="WP_158286122.1">
    <property type="nucleotide sequence ID" value="NZ_CP047186.1"/>
</dbReference>
<feature type="region of interest" description="Disordered" evidence="1">
    <location>
        <begin position="23"/>
        <end position="53"/>
    </location>
</feature>
<accession>A0AAE6RLX1</accession>
<proteinExistence type="predicted"/>
<gene>
    <name evidence="2" type="ORF">GSU10_14070</name>
</gene>
<dbReference type="AlphaFoldDB" id="A0AAE6RLX1"/>
<evidence type="ECO:0000256" key="1">
    <source>
        <dbReference type="SAM" id="MobiDB-lite"/>
    </source>
</evidence>
<dbReference type="Proteomes" id="UP000465031">
    <property type="component" value="Chromosome"/>
</dbReference>